<protein>
    <recommendedName>
        <fullName evidence="1">Glycoside hydrolase family 38 N-terminal domain-containing protein</fullName>
    </recommendedName>
</protein>
<organism evidence="2 3">
    <name type="scientific">Parabacteroides segnis</name>
    <dbReference type="NCBI Taxonomy" id="2763058"/>
    <lineage>
        <taxon>Bacteria</taxon>
        <taxon>Pseudomonadati</taxon>
        <taxon>Bacteroidota</taxon>
        <taxon>Bacteroidia</taxon>
        <taxon>Bacteroidales</taxon>
        <taxon>Tannerellaceae</taxon>
        <taxon>Parabacteroides</taxon>
    </lineage>
</organism>
<dbReference type="InterPro" id="IPR000602">
    <property type="entry name" value="Glyco_hydro_38_N"/>
</dbReference>
<dbReference type="InterPro" id="IPR011330">
    <property type="entry name" value="Glyco_hydro/deAcase_b/a-brl"/>
</dbReference>
<dbReference type="SUPFAM" id="SSF74650">
    <property type="entry name" value="Galactose mutarotase-like"/>
    <property type="match status" value="1"/>
</dbReference>
<dbReference type="InterPro" id="IPR027291">
    <property type="entry name" value="Glyco_hydro_38_N_sf"/>
</dbReference>
<evidence type="ECO:0000259" key="1">
    <source>
        <dbReference type="Pfam" id="PF01074"/>
    </source>
</evidence>
<feature type="domain" description="Glycoside hydrolase family 38 N-terminal" evidence="1">
    <location>
        <begin position="33"/>
        <end position="302"/>
    </location>
</feature>
<gene>
    <name evidence="2" type="ORF">H8S77_16960</name>
</gene>
<dbReference type="PANTHER" id="PTHR46017:SF1">
    <property type="entry name" value="ALPHA-MANNOSIDASE 2C1"/>
    <property type="match status" value="1"/>
</dbReference>
<dbReference type="InterPro" id="IPR011013">
    <property type="entry name" value="Gal_mutarotase_sf_dom"/>
</dbReference>
<comment type="caution">
    <text evidence="2">The sequence shown here is derived from an EMBL/GenBank/DDBJ whole genome shotgun (WGS) entry which is preliminary data.</text>
</comment>
<dbReference type="CDD" id="cd10791">
    <property type="entry name" value="GH38N_AMII_like_1"/>
    <property type="match status" value="1"/>
</dbReference>
<name>A0ABR7E5E9_9BACT</name>
<dbReference type="PANTHER" id="PTHR46017">
    <property type="entry name" value="ALPHA-MANNOSIDASE 2C1"/>
    <property type="match status" value="1"/>
</dbReference>
<dbReference type="RefSeq" id="WP_186960440.1">
    <property type="nucleotide sequence ID" value="NZ_JACOOI010000020.1"/>
</dbReference>
<dbReference type="Gene3D" id="3.20.110.10">
    <property type="entry name" value="Glycoside hydrolase 38, N terminal domain"/>
    <property type="match status" value="1"/>
</dbReference>
<reference evidence="2 3" key="1">
    <citation type="submission" date="2020-08" db="EMBL/GenBank/DDBJ databases">
        <title>Genome public.</title>
        <authorList>
            <person name="Liu C."/>
            <person name="Sun Q."/>
        </authorList>
    </citation>
    <scope>NUCLEOTIDE SEQUENCE [LARGE SCALE GENOMIC DNA]</scope>
    <source>
        <strain evidence="2 3">BX2</strain>
    </source>
</reference>
<dbReference type="Pfam" id="PF01074">
    <property type="entry name" value="Glyco_hydro_38N"/>
    <property type="match status" value="1"/>
</dbReference>
<sequence length="881" mass="98440">MNVKSTYVMLCCMLPFWVKSQPMEEYNTKVREVIVICKTHFDIGYTHRVNDVVNYYQTEMIDRAFKVMDASGDLPKEQQFAWTLPGWVLSKTMEDWKGQTPERRQKLDNKLKSGQIVPHALPFTMISDFCGLEEMARGLNFSSALCRKYNLPLSYSGKMTDEPSHTGALATVLAHAGVKFLHIGCNWPSGFVKTPGLFWWEGPDGSRVLTLYSASYGTNCAVCPKGWQGPNDPMMGVNLMPAKDWPYAVWPAILVTGDNSGPPTAERIKELFQEIKEKMPDVNVHMGTMDDFYEALMKDNPQLPVVKSAMPDTWIHGIMSDPGGVRLSREVHPLISSAEVLNTQLGVWGVPVASMSKDIATAYEKMALYGEHTWGGSKSVKAYGEAFEKLPADEYKDLEASWEDKTGYIRDASDIVQGITQSNLYSLATNVTCKKNSFVVYNPLPWKRSGVVEIDGRKIYVKNIPSSGYQVIPVKSMDKGGHEQSGNSIENDYYKITFDPAKGCIVSLFDKKTGREWVDKKADLGFGQYLNERFTFEQALDYTLAYQQGRAGDWPHPGIHKPGMISEKEVPYRAASPKDGNLKISGDSYVQMAELLMPSDKSRHLPASILRISLYKDQPYMDMEVVIQGKEKDNWPEADWLCLPFRIDRPEFNVYRQLGVMNPATDILPGANHHLYTAEHGLTITGTDGAGIAVCPLDHPLISLGVPGCWKCSDDYVPEQPVVYLNLYNNQWNTNFRYWYPGTWSSRVRIWTVEKGTTPEERSRLFMTSALEARNPLQAILVKEKRGNLPAVQSGLEVSRPGVTVTAFGADPDGNTGTLLRVWEQAGVSGKLMITLPKGMNTSVAVPVNLRGEKKGEPIPVKSGKFELELGAYAPASFILE</sequence>
<dbReference type="Proteomes" id="UP000644010">
    <property type="component" value="Unassembled WGS sequence"/>
</dbReference>
<keyword evidence="3" id="KW-1185">Reference proteome</keyword>
<dbReference type="Gene3D" id="2.70.98.30">
    <property type="entry name" value="Golgi alpha-mannosidase II, domain 4"/>
    <property type="match status" value="1"/>
</dbReference>
<evidence type="ECO:0000313" key="2">
    <source>
        <dbReference type="EMBL" id="MBC5644571.1"/>
    </source>
</evidence>
<dbReference type="SUPFAM" id="SSF88713">
    <property type="entry name" value="Glycoside hydrolase/deacetylase"/>
    <property type="match status" value="1"/>
</dbReference>
<accession>A0ABR7E5E9</accession>
<proteinExistence type="predicted"/>
<evidence type="ECO:0000313" key="3">
    <source>
        <dbReference type="Proteomes" id="UP000644010"/>
    </source>
</evidence>
<dbReference type="EMBL" id="JACOOI010000020">
    <property type="protein sequence ID" value="MBC5644571.1"/>
    <property type="molecule type" value="Genomic_DNA"/>
</dbReference>